<dbReference type="Proteomes" id="UP000182057">
    <property type="component" value="Unassembled WGS sequence"/>
</dbReference>
<dbReference type="AlphaFoldDB" id="A0A1D3UIA4"/>
<evidence type="ECO:0000313" key="2">
    <source>
        <dbReference type="Proteomes" id="UP000182057"/>
    </source>
</evidence>
<protein>
    <submittedName>
        <fullName evidence="1">Uncharacterized protein</fullName>
    </submittedName>
</protein>
<name>A0A1D3UIA4_TANFO</name>
<dbReference type="OrthoDB" id="1121032at2"/>
<dbReference type="EMBL" id="FMMM01000029">
    <property type="protein sequence ID" value="SCQ19877.1"/>
    <property type="molecule type" value="Genomic_DNA"/>
</dbReference>
<evidence type="ECO:0000313" key="1">
    <source>
        <dbReference type="EMBL" id="SCQ19877.1"/>
    </source>
</evidence>
<dbReference type="RefSeq" id="WP_074449611.1">
    <property type="nucleotide sequence ID" value="NZ_FMMM01000029.1"/>
</dbReference>
<reference evidence="1 2" key="1">
    <citation type="submission" date="2016-09" db="EMBL/GenBank/DDBJ databases">
        <authorList>
            <person name="Capua I."/>
            <person name="De Benedictis P."/>
            <person name="Joannis T."/>
            <person name="Lombin L.H."/>
            <person name="Cattoli G."/>
        </authorList>
    </citation>
    <scope>NUCLEOTIDE SEQUENCE [LARGE SCALE GENOMIC DNA]</scope>
    <source>
        <strain evidence="1 2">UB20</strain>
    </source>
</reference>
<accession>A0A1D3UIA4</accession>
<gene>
    <name evidence="1" type="ORF">TFUB20_00848</name>
</gene>
<organism evidence="1 2">
    <name type="scientific">Tannerella forsythia</name>
    <name type="common">Bacteroides forsythus</name>
    <dbReference type="NCBI Taxonomy" id="28112"/>
    <lineage>
        <taxon>Bacteria</taxon>
        <taxon>Pseudomonadati</taxon>
        <taxon>Bacteroidota</taxon>
        <taxon>Bacteroidia</taxon>
        <taxon>Bacteroidales</taxon>
        <taxon>Tannerellaceae</taxon>
        <taxon>Tannerella</taxon>
    </lineage>
</organism>
<sequence>MIEQDYILKILQEFFEAIAKVVRRSDEDDEAATADMQARYNAIYEQFFRCPARHFYEIEKEDLLNDLWTENSEQKALAKMRMLSELLYRDALIKKEGSLRYDLLEKALLLLEFLQQNSKTYSWDQENKMAYIRTLLEEYG</sequence>
<proteinExistence type="predicted"/>